<sequence>MISRVFTLLAICFALMVSIVNSKPIYCLNGNCLYTRSNLTTETIISELGPQLSQRSVIIGPNDASWANVTSRYQAYNQPHILLVIQPGREEDIPTIVKYANSNSVDFLTVNRGHSLSGSNGRFNGIQISMQLLTDITINKGGKTAWFQGGTYDQQVIDELFKHGYVATTGSCACVGMMGPGLGGGHGRYQGKYGLISDNLVTLNVVLADGSTVRVSEDSHPDLLWAMKGAGHNFGIVTSFELKIHPKQVDTWYYRNYVYTQDKLETIFQAINKFHNNGTEPVDMAYEYGVYTMMPNISTTEAVIFWSFAWSGSQSGAQKYLMPFDKIGPVSIEDGNVPYPEIPDRTGSGLNDVVCEPGFEHIVGQTETFVWNITAQRKIYDLYNEKVRAQPLLNSTVVTMEGYSTEGVKAGESSSSAFPWRNSYNHLAFISISYAPNPALDQFALEWRNETRALWREGDPGHLPTNYVNYAWGDEPLESVYGYEPWRLEKLRSLKSRYDPSGRFNYYNPITGVQG</sequence>
<evidence type="ECO:0000313" key="2">
    <source>
        <dbReference type="Proteomes" id="UP001143856"/>
    </source>
</evidence>
<evidence type="ECO:0000313" key="1">
    <source>
        <dbReference type="EMBL" id="KAJ2999372.1"/>
    </source>
</evidence>
<gene>
    <name evidence="1" type="ORF">NUW58_g8</name>
</gene>
<keyword evidence="2" id="KW-1185">Reference proteome</keyword>
<accession>A0ACC1PU53</accession>
<reference evidence="1" key="1">
    <citation type="submission" date="2022-10" db="EMBL/GenBank/DDBJ databases">
        <title>Genome Sequence of Xylaria curta.</title>
        <authorList>
            <person name="Buettner E."/>
        </authorList>
    </citation>
    <scope>NUCLEOTIDE SEQUENCE</scope>
    <source>
        <strain evidence="1">Babe10</strain>
    </source>
</reference>
<dbReference type="Proteomes" id="UP001143856">
    <property type="component" value="Unassembled WGS sequence"/>
</dbReference>
<comment type="caution">
    <text evidence="1">The sequence shown here is derived from an EMBL/GenBank/DDBJ whole genome shotgun (WGS) entry which is preliminary data.</text>
</comment>
<proteinExistence type="predicted"/>
<protein>
    <submittedName>
        <fullName evidence="1">Uncharacterized protein</fullName>
    </submittedName>
</protein>
<organism evidence="1 2">
    <name type="scientific">Xylaria curta</name>
    <dbReference type="NCBI Taxonomy" id="42375"/>
    <lineage>
        <taxon>Eukaryota</taxon>
        <taxon>Fungi</taxon>
        <taxon>Dikarya</taxon>
        <taxon>Ascomycota</taxon>
        <taxon>Pezizomycotina</taxon>
        <taxon>Sordariomycetes</taxon>
        <taxon>Xylariomycetidae</taxon>
        <taxon>Xylariales</taxon>
        <taxon>Xylariaceae</taxon>
        <taxon>Xylaria</taxon>
    </lineage>
</organism>
<dbReference type="EMBL" id="JAPDGR010000002">
    <property type="protein sequence ID" value="KAJ2999372.1"/>
    <property type="molecule type" value="Genomic_DNA"/>
</dbReference>
<name>A0ACC1PU53_9PEZI</name>